<dbReference type="AlphaFoldDB" id="A0A1M6ILI7"/>
<accession>A0A1M6ILI7</accession>
<evidence type="ECO:0000313" key="2">
    <source>
        <dbReference type="EMBL" id="SHJ35321.1"/>
    </source>
</evidence>
<name>A0A1M6ILI7_9BURK</name>
<protein>
    <submittedName>
        <fullName evidence="2">Uncharacterized protein</fullName>
    </submittedName>
</protein>
<dbReference type="RefSeq" id="WP_073426689.1">
    <property type="nucleotide sequence ID" value="NZ_CADFGY010000003.1"/>
</dbReference>
<feature type="signal peptide" evidence="1">
    <location>
        <begin position="1"/>
        <end position="29"/>
    </location>
</feature>
<evidence type="ECO:0000313" key="3">
    <source>
        <dbReference type="Proteomes" id="UP000184395"/>
    </source>
</evidence>
<gene>
    <name evidence="2" type="ORF">SAMN05192548_100181</name>
</gene>
<dbReference type="OrthoDB" id="9103687at2"/>
<dbReference type="EMBL" id="FRAB01000001">
    <property type="protein sequence ID" value="SHJ35321.1"/>
    <property type="molecule type" value="Genomic_DNA"/>
</dbReference>
<sequence length="160" mass="17195">MISNHRAAAGIVTAAIAVCLAGFASFAHAQQPPPLTCDAEAARINQALQLAHQPALCARCAERLAQTLDSLYTRGVLPNFYTSADRADWDDPQRRPAMMSGRSLARIPDGTDLVADIDSGFGPRGIHRLRYTQANRPIAVTTVDRGVSIPVSFCTREAAH</sequence>
<reference evidence="2 3" key="1">
    <citation type="submission" date="2016-11" db="EMBL/GenBank/DDBJ databases">
        <authorList>
            <person name="Jaros S."/>
            <person name="Januszkiewicz K."/>
            <person name="Wedrychowicz H."/>
        </authorList>
    </citation>
    <scope>NUCLEOTIDE SEQUENCE [LARGE SCALE GENOMIC DNA]</scope>
    <source>
        <strain evidence="2 3">LMG 20594</strain>
    </source>
</reference>
<evidence type="ECO:0000256" key="1">
    <source>
        <dbReference type="SAM" id="SignalP"/>
    </source>
</evidence>
<organism evidence="2 3">
    <name type="scientific">Paraburkholderia terricola</name>
    <dbReference type="NCBI Taxonomy" id="169427"/>
    <lineage>
        <taxon>Bacteria</taxon>
        <taxon>Pseudomonadati</taxon>
        <taxon>Pseudomonadota</taxon>
        <taxon>Betaproteobacteria</taxon>
        <taxon>Burkholderiales</taxon>
        <taxon>Burkholderiaceae</taxon>
        <taxon>Paraburkholderia</taxon>
    </lineage>
</organism>
<proteinExistence type="predicted"/>
<dbReference type="STRING" id="169427.SAMN05192548_100181"/>
<feature type="chain" id="PRO_5009918467" evidence="1">
    <location>
        <begin position="30"/>
        <end position="160"/>
    </location>
</feature>
<dbReference type="Proteomes" id="UP000184395">
    <property type="component" value="Unassembled WGS sequence"/>
</dbReference>
<keyword evidence="1" id="KW-0732">Signal</keyword>